<dbReference type="EMBL" id="CP060714">
    <property type="protein sequence ID" value="QNN55976.1"/>
    <property type="molecule type" value="Genomic_DNA"/>
</dbReference>
<dbReference type="KEGG" id="drg:H9K76_15435"/>
<reference evidence="1 2" key="1">
    <citation type="submission" date="2020-08" db="EMBL/GenBank/DDBJ databases">
        <title>Genome sequence of Diaphorobacter ruginosibacter DSM 27467T.</title>
        <authorList>
            <person name="Hyun D.-W."/>
            <person name="Bae J.-W."/>
        </authorList>
    </citation>
    <scope>NUCLEOTIDE SEQUENCE [LARGE SCALE GENOMIC DNA]</scope>
    <source>
        <strain evidence="1 2">DSM 27467</strain>
    </source>
</reference>
<dbReference type="Proteomes" id="UP000515811">
    <property type="component" value="Chromosome"/>
</dbReference>
<dbReference type="SUPFAM" id="SSF46955">
    <property type="entry name" value="Putative DNA-binding domain"/>
    <property type="match status" value="1"/>
</dbReference>
<dbReference type="RefSeq" id="WP_187596248.1">
    <property type="nucleotide sequence ID" value="NZ_CP060714.1"/>
</dbReference>
<sequence length="70" mass="8148">MTERAISQFMRKQAVAFELGVSRHTLTRMLKRDPSFPRFFEITPGITVIARADFDRWLLEKRLKSLPAPA</sequence>
<accession>A0A7G9RK51</accession>
<dbReference type="AlphaFoldDB" id="A0A7G9RK51"/>
<proteinExistence type="predicted"/>
<keyword evidence="2" id="KW-1185">Reference proteome</keyword>
<protein>
    <submittedName>
        <fullName evidence="1">AlpA family phage regulatory protein</fullName>
    </submittedName>
</protein>
<evidence type="ECO:0000313" key="1">
    <source>
        <dbReference type="EMBL" id="QNN55976.1"/>
    </source>
</evidence>
<evidence type="ECO:0000313" key="2">
    <source>
        <dbReference type="Proteomes" id="UP000515811"/>
    </source>
</evidence>
<organism evidence="1 2">
    <name type="scientific">Diaphorobacter ruginosibacter</name>
    <dbReference type="NCBI Taxonomy" id="1715720"/>
    <lineage>
        <taxon>Bacteria</taxon>
        <taxon>Pseudomonadati</taxon>
        <taxon>Pseudomonadota</taxon>
        <taxon>Betaproteobacteria</taxon>
        <taxon>Burkholderiales</taxon>
        <taxon>Comamonadaceae</taxon>
        <taxon>Diaphorobacter</taxon>
    </lineage>
</organism>
<dbReference type="InterPro" id="IPR009061">
    <property type="entry name" value="DNA-bd_dom_put_sf"/>
</dbReference>
<gene>
    <name evidence="1" type="ORF">H9K76_15435</name>
</gene>
<name>A0A7G9RK51_9BURK</name>